<keyword evidence="2" id="KW-1133">Transmembrane helix</keyword>
<dbReference type="Proteomes" id="UP000244811">
    <property type="component" value="Chromosome 2"/>
</dbReference>
<name>A0A976QTJ7_THEOR</name>
<evidence type="ECO:0000256" key="2">
    <source>
        <dbReference type="SAM" id="Phobius"/>
    </source>
</evidence>
<proteinExistence type="predicted"/>
<evidence type="ECO:0000256" key="1">
    <source>
        <dbReference type="SAM" id="MobiDB-lite"/>
    </source>
</evidence>
<feature type="transmembrane region" description="Helical" evidence="2">
    <location>
        <begin position="21"/>
        <end position="39"/>
    </location>
</feature>
<feature type="transmembrane region" description="Helical" evidence="2">
    <location>
        <begin position="126"/>
        <end position="144"/>
    </location>
</feature>
<reference evidence="3" key="1">
    <citation type="submission" date="2022-07" db="EMBL/GenBank/DDBJ databases">
        <title>Evaluation of T. orientalis genome assembly methods using nanopore sequencing and analysis of variation between genomes.</title>
        <authorList>
            <person name="Yam J."/>
            <person name="Micallef M.L."/>
            <person name="Liu M."/>
            <person name="Djordjevic S.P."/>
            <person name="Bogema D.R."/>
            <person name="Jenkins C."/>
        </authorList>
    </citation>
    <scope>NUCLEOTIDE SEQUENCE</scope>
    <source>
        <strain evidence="3">Goon Nure</strain>
    </source>
</reference>
<keyword evidence="2" id="KW-0472">Membrane</keyword>
<evidence type="ECO:0000313" key="3">
    <source>
        <dbReference type="EMBL" id="UKK02199.2"/>
    </source>
</evidence>
<dbReference type="EMBL" id="CP056071">
    <property type="protein sequence ID" value="UKK02199.2"/>
    <property type="molecule type" value="Genomic_DNA"/>
</dbReference>
<feature type="region of interest" description="Disordered" evidence="1">
    <location>
        <begin position="153"/>
        <end position="202"/>
    </location>
</feature>
<protein>
    <submittedName>
        <fullName evidence="3">Uncharacterized protein</fullName>
    </submittedName>
</protein>
<evidence type="ECO:0000313" key="4">
    <source>
        <dbReference type="Proteomes" id="UP000244811"/>
    </source>
</evidence>
<sequence length="202" mass="22810">MNCKYDSSTFDHTRTKKNLGLILKISILLAFVNFGIRFVQTDRPEVKSKGTVPLSSLNWIFVQKVRGSQVMMIMATNILWTTIESEVFRSQKTQGIIHWLLILPKFFGILPLIVKCLPKLDLQDGILALALLNILWALLVGYLLGKRNMNETTEDLPTEDRYPGDLWTRPWDDDHYGGTSGPSSARSRAGPESPLLPRIPSV</sequence>
<keyword evidence="2" id="KW-0812">Transmembrane</keyword>
<dbReference type="AlphaFoldDB" id="A0A976QTJ7"/>
<feature type="transmembrane region" description="Helical" evidence="2">
    <location>
        <begin position="95"/>
        <end position="114"/>
    </location>
</feature>
<organism evidence="3 4">
    <name type="scientific">Theileria orientalis</name>
    <dbReference type="NCBI Taxonomy" id="68886"/>
    <lineage>
        <taxon>Eukaryota</taxon>
        <taxon>Sar</taxon>
        <taxon>Alveolata</taxon>
        <taxon>Apicomplexa</taxon>
        <taxon>Aconoidasida</taxon>
        <taxon>Piroplasmida</taxon>
        <taxon>Theileriidae</taxon>
        <taxon>Theileria</taxon>
    </lineage>
</organism>
<gene>
    <name evidence="3" type="ORF">MACK_001554</name>
</gene>
<accession>A0A976QTJ7</accession>